<proteinExistence type="predicted"/>
<dbReference type="SMART" id="SM00239">
    <property type="entry name" value="C2"/>
    <property type="match status" value="1"/>
</dbReference>
<gene>
    <name evidence="2" type="ORF">Fmac_022259</name>
</gene>
<dbReference type="EMBL" id="JBGMDY010000007">
    <property type="protein sequence ID" value="KAL2328832.1"/>
    <property type="molecule type" value="Genomic_DNA"/>
</dbReference>
<dbReference type="FunFam" id="2.60.40.150:FF:000119">
    <property type="entry name" value="C2 domain-containing protein"/>
    <property type="match status" value="1"/>
</dbReference>
<dbReference type="AlphaFoldDB" id="A0ABD1LZJ6"/>
<dbReference type="Gene3D" id="2.60.40.150">
    <property type="entry name" value="C2 domain"/>
    <property type="match status" value="1"/>
</dbReference>
<sequence length="140" mass="16103">MVVSEAVSNMRSKVYLSPKLWYVRVNVIEAQDLIPSDKSRNPEVSVKVSLGNQFLRTRVSQSKTINPMWNEDLMLVAVEPFEEPLVLTVEDRFGPNKDEVLGRCVIPLQIVQRGMDHKPVNTRWFNLEKHVVVEGEKKET</sequence>
<dbReference type="PROSITE" id="PS50004">
    <property type="entry name" value="C2"/>
    <property type="match status" value="1"/>
</dbReference>
<comment type="caution">
    <text evidence="2">The sequence shown here is derived from an EMBL/GenBank/DDBJ whole genome shotgun (WGS) entry which is preliminary data.</text>
</comment>
<accession>A0ABD1LZJ6</accession>
<dbReference type="PANTHER" id="PTHR31425:SF44">
    <property type="entry name" value="MULTIPLE C2 DOMAIN AND TRANSMEMBRANE REGION PROTEIN 5"/>
    <property type="match status" value="1"/>
</dbReference>
<reference evidence="2 3" key="1">
    <citation type="submission" date="2024-08" db="EMBL/GenBank/DDBJ databases">
        <title>Insights into the chromosomal genome structure of Flemingia macrophylla.</title>
        <authorList>
            <person name="Ding Y."/>
            <person name="Zhao Y."/>
            <person name="Bi W."/>
            <person name="Wu M."/>
            <person name="Zhao G."/>
            <person name="Gong Y."/>
            <person name="Li W."/>
            <person name="Zhang P."/>
        </authorList>
    </citation>
    <scope>NUCLEOTIDE SEQUENCE [LARGE SCALE GENOMIC DNA]</scope>
    <source>
        <strain evidence="2">DYQJB</strain>
        <tissue evidence="2">Leaf</tissue>
    </source>
</reference>
<evidence type="ECO:0000259" key="1">
    <source>
        <dbReference type="PROSITE" id="PS50004"/>
    </source>
</evidence>
<dbReference type="Proteomes" id="UP001603857">
    <property type="component" value="Unassembled WGS sequence"/>
</dbReference>
<evidence type="ECO:0000313" key="3">
    <source>
        <dbReference type="Proteomes" id="UP001603857"/>
    </source>
</evidence>
<dbReference type="PANTHER" id="PTHR31425">
    <property type="entry name" value="PHOSPHORIBOSYLANTHRANILATE TRANSFERASE ISOFORM 1"/>
    <property type="match status" value="1"/>
</dbReference>
<dbReference type="Pfam" id="PF00168">
    <property type="entry name" value="C2"/>
    <property type="match status" value="1"/>
</dbReference>
<organism evidence="2 3">
    <name type="scientific">Flemingia macrophylla</name>
    <dbReference type="NCBI Taxonomy" id="520843"/>
    <lineage>
        <taxon>Eukaryota</taxon>
        <taxon>Viridiplantae</taxon>
        <taxon>Streptophyta</taxon>
        <taxon>Embryophyta</taxon>
        <taxon>Tracheophyta</taxon>
        <taxon>Spermatophyta</taxon>
        <taxon>Magnoliopsida</taxon>
        <taxon>eudicotyledons</taxon>
        <taxon>Gunneridae</taxon>
        <taxon>Pentapetalae</taxon>
        <taxon>rosids</taxon>
        <taxon>fabids</taxon>
        <taxon>Fabales</taxon>
        <taxon>Fabaceae</taxon>
        <taxon>Papilionoideae</taxon>
        <taxon>50 kb inversion clade</taxon>
        <taxon>NPAAA clade</taxon>
        <taxon>indigoferoid/millettioid clade</taxon>
        <taxon>Phaseoleae</taxon>
        <taxon>Flemingia</taxon>
    </lineage>
</organism>
<dbReference type="InterPro" id="IPR047259">
    <property type="entry name" value="QUIRKY-like"/>
</dbReference>
<keyword evidence="3" id="KW-1185">Reference proteome</keyword>
<dbReference type="SUPFAM" id="SSF49562">
    <property type="entry name" value="C2 domain (Calcium/lipid-binding domain, CaLB)"/>
    <property type="match status" value="1"/>
</dbReference>
<evidence type="ECO:0000313" key="2">
    <source>
        <dbReference type="EMBL" id="KAL2328832.1"/>
    </source>
</evidence>
<feature type="domain" description="C2" evidence="1">
    <location>
        <begin position="4"/>
        <end position="125"/>
    </location>
</feature>
<protein>
    <recommendedName>
        <fullName evidence="1">C2 domain-containing protein</fullName>
    </recommendedName>
</protein>
<dbReference type="InterPro" id="IPR000008">
    <property type="entry name" value="C2_dom"/>
</dbReference>
<dbReference type="InterPro" id="IPR035892">
    <property type="entry name" value="C2_domain_sf"/>
</dbReference>
<name>A0ABD1LZJ6_9FABA</name>